<gene>
    <name evidence="2" type="ORF">BDV98DRAFT_562463</name>
</gene>
<dbReference type="InterPro" id="IPR055222">
    <property type="entry name" value="PRISE-like_Rossmann-fold"/>
</dbReference>
<sequence length="298" mass="32402">MEDSLEECKVNCAMMERVAGAVSIIAPNLEAFVYSGGTRGYGIYVPGGTFTAPLEESMADNLPHDYAKTVAYPHFRKILAEAAGGTWTWTEICPDAVVGFTPGGSGFSLALHWAQYLSLYRYQNSPARGSGPVKKLTVEFPGVEAAYHASFTPVSTQTFGRIAIHAALHQDQCAGKVINAADRARPTSWQELWPQIVDWFGMVGVGPSNNVSPGNASLKPGAYVEKYKHLFQERGMENAITCGVGAGSKQLDSVGSWLTFDRQLSLERLRSVGFVEEIDPAKGWAEAFQRFREAGIIL</sequence>
<proteinExistence type="predicted"/>
<keyword evidence="3" id="KW-1185">Reference proteome</keyword>
<dbReference type="Gene3D" id="3.40.50.720">
    <property type="entry name" value="NAD(P)-binding Rossmann-like Domain"/>
    <property type="match status" value="1"/>
</dbReference>
<dbReference type="AlphaFoldDB" id="A0A5C3QVM1"/>
<protein>
    <recommendedName>
        <fullName evidence="1">PRISE-like Rossmann-fold domain-containing protein</fullName>
    </recommendedName>
</protein>
<dbReference type="STRING" id="1884261.A0A5C3QVM1"/>
<reference evidence="2 3" key="1">
    <citation type="journal article" date="2019" name="Nat. Ecol. Evol.">
        <title>Megaphylogeny resolves global patterns of mushroom evolution.</title>
        <authorList>
            <person name="Varga T."/>
            <person name="Krizsan K."/>
            <person name="Foldi C."/>
            <person name="Dima B."/>
            <person name="Sanchez-Garcia M."/>
            <person name="Sanchez-Ramirez S."/>
            <person name="Szollosi G.J."/>
            <person name="Szarkandi J.G."/>
            <person name="Papp V."/>
            <person name="Albert L."/>
            <person name="Andreopoulos W."/>
            <person name="Angelini C."/>
            <person name="Antonin V."/>
            <person name="Barry K.W."/>
            <person name="Bougher N.L."/>
            <person name="Buchanan P."/>
            <person name="Buyck B."/>
            <person name="Bense V."/>
            <person name="Catcheside P."/>
            <person name="Chovatia M."/>
            <person name="Cooper J."/>
            <person name="Damon W."/>
            <person name="Desjardin D."/>
            <person name="Finy P."/>
            <person name="Geml J."/>
            <person name="Haridas S."/>
            <person name="Hughes K."/>
            <person name="Justo A."/>
            <person name="Karasinski D."/>
            <person name="Kautmanova I."/>
            <person name="Kiss B."/>
            <person name="Kocsube S."/>
            <person name="Kotiranta H."/>
            <person name="LaButti K.M."/>
            <person name="Lechner B.E."/>
            <person name="Liimatainen K."/>
            <person name="Lipzen A."/>
            <person name="Lukacs Z."/>
            <person name="Mihaltcheva S."/>
            <person name="Morgado L.N."/>
            <person name="Niskanen T."/>
            <person name="Noordeloos M.E."/>
            <person name="Ohm R.A."/>
            <person name="Ortiz-Santana B."/>
            <person name="Ovrebo C."/>
            <person name="Racz N."/>
            <person name="Riley R."/>
            <person name="Savchenko A."/>
            <person name="Shiryaev A."/>
            <person name="Soop K."/>
            <person name="Spirin V."/>
            <person name="Szebenyi C."/>
            <person name="Tomsovsky M."/>
            <person name="Tulloss R.E."/>
            <person name="Uehling J."/>
            <person name="Grigoriev I.V."/>
            <person name="Vagvolgyi C."/>
            <person name="Papp T."/>
            <person name="Martin F.M."/>
            <person name="Miettinen O."/>
            <person name="Hibbett D.S."/>
            <person name="Nagy L.G."/>
        </authorList>
    </citation>
    <scope>NUCLEOTIDE SEQUENCE [LARGE SCALE GENOMIC DNA]</scope>
    <source>
        <strain evidence="2 3">CBS 309.79</strain>
    </source>
</reference>
<dbReference type="PANTHER" id="PTHR32487">
    <property type="entry name" value="3-OXO-DELTA(4,5)-STEROID 5-BETA-REDUCTASE"/>
    <property type="match status" value="1"/>
</dbReference>
<evidence type="ECO:0000313" key="3">
    <source>
        <dbReference type="Proteomes" id="UP000305067"/>
    </source>
</evidence>
<evidence type="ECO:0000259" key="1">
    <source>
        <dbReference type="Pfam" id="PF22917"/>
    </source>
</evidence>
<dbReference type="Proteomes" id="UP000305067">
    <property type="component" value="Unassembled WGS sequence"/>
</dbReference>
<dbReference type="PANTHER" id="PTHR32487:SF4">
    <property type="entry name" value="SIRQ PROTEIN"/>
    <property type="match status" value="1"/>
</dbReference>
<dbReference type="EMBL" id="ML178818">
    <property type="protein sequence ID" value="TFL04561.1"/>
    <property type="molecule type" value="Genomic_DNA"/>
</dbReference>
<name>A0A5C3QVM1_9AGAR</name>
<evidence type="ECO:0000313" key="2">
    <source>
        <dbReference type="EMBL" id="TFL04561.1"/>
    </source>
</evidence>
<dbReference type="OrthoDB" id="1731983at2759"/>
<organism evidence="2 3">
    <name type="scientific">Pterulicium gracile</name>
    <dbReference type="NCBI Taxonomy" id="1884261"/>
    <lineage>
        <taxon>Eukaryota</taxon>
        <taxon>Fungi</taxon>
        <taxon>Dikarya</taxon>
        <taxon>Basidiomycota</taxon>
        <taxon>Agaricomycotina</taxon>
        <taxon>Agaricomycetes</taxon>
        <taxon>Agaricomycetidae</taxon>
        <taxon>Agaricales</taxon>
        <taxon>Pleurotineae</taxon>
        <taxon>Pterulaceae</taxon>
        <taxon>Pterulicium</taxon>
    </lineage>
</organism>
<dbReference type="Pfam" id="PF22917">
    <property type="entry name" value="PRISE"/>
    <property type="match status" value="1"/>
</dbReference>
<feature type="domain" description="PRISE-like Rossmann-fold" evidence="1">
    <location>
        <begin position="3"/>
        <end position="297"/>
    </location>
</feature>
<accession>A0A5C3QVM1</accession>